<dbReference type="GO" id="GO:0061630">
    <property type="term" value="F:ubiquitin protein ligase activity"/>
    <property type="evidence" value="ECO:0007669"/>
    <property type="project" value="UniProtKB-EC"/>
</dbReference>
<dbReference type="CDD" id="cd20342">
    <property type="entry name" value="BRcat_RBR_RNF217"/>
    <property type="match status" value="1"/>
</dbReference>
<dbReference type="PROSITE" id="PS51873">
    <property type="entry name" value="TRIAD"/>
    <property type="match status" value="1"/>
</dbReference>
<comment type="similarity">
    <text evidence="17">Belongs to the RBR family. RNF217 subfamily.</text>
</comment>
<dbReference type="Pfam" id="PF22191">
    <property type="entry name" value="IBR_1"/>
    <property type="match status" value="1"/>
</dbReference>
<evidence type="ECO:0000256" key="18">
    <source>
        <dbReference type="ARBA" id="ARBA00065998"/>
    </source>
</evidence>
<comment type="pathway">
    <text evidence="4">Protein modification; protein ubiquitination.</text>
</comment>
<reference evidence="25" key="2">
    <citation type="journal article" date="2020" name="Biotechnol. Bioeng.">
        <title>Chromosome-scale scaffolds for the Chinese hamster reference genome assembly to facilitate the study of the CHO epigenome.</title>
        <authorList>
            <person name="Hilliard W."/>
            <person name="MacDonald M."/>
            <person name="Lee K.H."/>
        </authorList>
    </citation>
    <scope>NUCLEOTIDE SEQUENCE [LARGE SCALE GENOMIC DNA]</scope>
    <source>
        <strain evidence="25">17A/GY</strain>
    </source>
</reference>
<evidence type="ECO:0000256" key="7">
    <source>
        <dbReference type="ARBA" id="ARBA00022679"/>
    </source>
</evidence>
<evidence type="ECO:0000256" key="23">
    <source>
        <dbReference type="SAM" id="Phobius"/>
    </source>
</evidence>
<keyword evidence="7" id="KW-0808">Transferase</keyword>
<keyword evidence="10" id="KW-0677">Repeat</keyword>
<gene>
    <name evidence="26" type="primary">Rnf217</name>
</gene>
<dbReference type="GO" id="GO:0005737">
    <property type="term" value="C:cytoplasm"/>
    <property type="evidence" value="ECO:0007669"/>
    <property type="project" value="UniProtKB-SubCell"/>
</dbReference>
<dbReference type="AlphaFoldDB" id="A0A9J7FDD3"/>
<dbReference type="GO" id="GO:0016567">
    <property type="term" value="P:protein ubiquitination"/>
    <property type="evidence" value="ECO:0007669"/>
    <property type="project" value="InterPro"/>
</dbReference>
<evidence type="ECO:0000256" key="17">
    <source>
        <dbReference type="ARBA" id="ARBA00061413"/>
    </source>
</evidence>
<dbReference type="InterPro" id="IPR047550">
    <property type="entry name" value="RNF217_RBR_vRING-HC"/>
</dbReference>
<comment type="subcellular location">
    <subcellularLocation>
        <location evidence="3">Cytoplasm</location>
    </subcellularLocation>
    <subcellularLocation>
        <location evidence="2">Membrane</location>
        <topology evidence="2">Single-pass membrane protein</topology>
    </subcellularLocation>
</comment>
<dbReference type="CTD" id="154214"/>
<dbReference type="SMART" id="SM00647">
    <property type="entry name" value="IBR"/>
    <property type="match status" value="2"/>
</dbReference>
<accession>A0A9J7FDD3</accession>
<dbReference type="InterPro" id="IPR047551">
    <property type="entry name" value="BRcat_RBR_RNF217"/>
</dbReference>
<evidence type="ECO:0000256" key="21">
    <source>
        <dbReference type="ARBA" id="ARBA00081613"/>
    </source>
</evidence>
<evidence type="ECO:0000256" key="13">
    <source>
        <dbReference type="ARBA" id="ARBA00022833"/>
    </source>
</evidence>
<keyword evidence="25" id="KW-1185">Reference proteome</keyword>
<dbReference type="Pfam" id="PF01485">
    <property type="entry name" value="IBR"/>
    <property type="match status" value="1"/>
</dbReference>
<evidence type="ECO:0000256" key="16">
    <source>
        <dbReference type="ARBA" id="ARBA00054457"/>
    </source>
</evidence>
<dbReference type="CDD" id="cd20350">
    <property type="entry name" value="Rcat_RBR_RNF217"/>
    <property type="match status" value="1"/>
</dbReference>
<keyword evidence="13" id="KW-0862">Zinc</keyword>
<evidence type="ECO:0000256" key="15">
    <source>
        <dbReference type="ARBA" id="ARBA00023136"/>
    </source>
</evidence>
<dbReference type="SUPFAM" id="SSF57850">
    <property type="entry name" value="RING/U-box"/>
    <property type="match status" value="3"/>
</dbReference>
<dbReference type="GO" id="GO:0008270">
    <property type="term" value="F:zinc ion binding"/>
    <property type="evidence" value="ECO:0007669"/>
    <property type="project" value="UniProtKB-KW"/>
</dbReference>
<dbReference type="InterPro" id="IPR044066">
    <property type="entry name" value="TRIAD_supradom"/>
</dbReference>
<protein>
    <recommendedName>
        <fullName evidence="19">E3 ubiquitin-protein ligase RNF217</fullName>
        <ecNumber evidence="5">2.3.2.31</ecNumber>
    </recommendedName>
    <alternativeName>
        <fullName evidence="21">IBR domain-containing protein 1</fullName>
    </alternativeName>
    <alternativeName>
        <fullName evidence="20">RING finger protein 217</fullName>
    </alternativeName>
</protein>
<dbReference type="GeneID" id="100762229"/>
<dbReference type="CDD" id="cd16622">
    <property type="entry name" value="vRING-HC-C4C4_RBR_RNF217"/>
    <property type="match status" value="1"/>
</dbReference>
<dbReference type="Proteomes" id="UP001108280">
    <property type="component" value="Chromosome 2"/>
</dbReference>
<keyword evidence="15 23" id="KW-0472">Membrane</keyword>
<evidence type="ECO:0000256" key="3">
    <source>
        <dbReference type="ARBA" id="ARBA00004496"/>
    </source>
</evidence>
<keyword evidence="11" id="KW-0863">Zinc-finger</keyword>
<comment type="function">
    <text evidence="16">E3 ubiquitin-protein ligase which accepts ubiquitin from E2 ubiquitin-conjugating enzymes in the form of a thioester and then directly transfers the ubiquitin to targeted substrates. Mediates the degradation of the iron exporter ferroportin/SLC40A1 and thus regulates iron homeostasis.</text>
</comment>
<feature type="compositionally biased region" description="Low complexity" evidence="22">
    <location>
        <begin position="282"/>
        <end position="291"/>
    </location>
</feature>
<evidence type="ECO:0000256" key="10">
    <source>
        <dbReference type="ARBA" id="ARBA00022737"/>
    </source>
</evidence>
<reference evidence="25" key="1">
    <citation type="journal article" date="2018" name="Biotechnol. Bioeng.">
        <title>A reference genome of the Chinese hamster based on a hybrid assembly strategy.</title>
        <authorList>
            <person name="Rupp O."/>
            <person name="MacDonald M.L."/>
            <person name="Li S."/>
            <person name="Dhiman H."/>
            <person name="Polson S."/>
            <person name="Griep S."/>
            <person name="Heffner K."/>
            <person name="Hernandez I."/>
            <person name="Brinkrolf K."/>
            <person name="Jadhav V."/>
            <person name="Samoudi M."/>
            <person name="Hao H."/>
            <person name="Kingham B."/>
            <person name="Goesmann A."/>
            <person name="Betenbaugh M.J."/>
            <person name="Lewis N.E."/>
            <person name="Borth N."/>
            <person name="Lee K.H."/>
        </authorList>
    </citation>
    <scope>NUCLEOTIDE SEQUENCE [LARGE SCALE GENOMIC DNA]</scope>
    <source>
        <strain evidence="25">17A/GY</strain>
    </source>
</reference>
<evidence type="ECO:0000259" key="24">
    <source>
        <dbReference type="PROSITE" id="PS51873"/>
    </source>
</evidence>
<evidence type="ECO:0000256" key="9">
    <source>
        <dbReference type="ARBA" id="ARBA00022723"/>
    </source>
</evidence>
<dbReference type="InterPro" id="IPR013083">
    <property type="entry name" value="Znf_RING/FYVE/PHD"/>
</dbReference>
<dbReference type="FunFam" id="1.20.120.1750:FF:000008">
    <property type="entry name" value="RBR-type E3 ubiquitin transferase"/>
    <property type="match status" value="1"/>
</dbReference>
<evidence type="ECO:0000256" key="22">
    <source>
        <dbReference type="SAM" id="MobiDB-lite"/>
    </source>
</evidence>
<keyword evidence="6" id="KW-0963">Cytoplasm</keyword>
<dbReference type="InterPro" id="IPR031127">
    <property type="entry name" value="E3_UB_ligase_RBR"/>
</dbReference>
<feature type="compositionally biased region" description="Gly residues" evidence="22">
    <location>
        <begin position="50"/>
        <end position="64"/>
    </location>
</feature>
<evidence type="ECO:0000256" key="14">
    <source>
        <dbReference type="ARBA" id="ARBA00022989"/>
    </source>
</evidence>
<feature type="region of interest" description="Disordered" evidence="22">
    <location>
        <begin position="1"/>
        <end position="226"/>
    </location>
</feature>
<evidence type="ECO:0000256" key="5">
    <source>
        <dbReference type="ARBA" id="ARBA00012251"/>
    </source>
</evidence>
<feature type="compositionally biased region" description="Basic residues" evidence="22">
    <location>
        <begin position="65"/>
        <end position="85"/>
    </location>
</feature>
<dbReference type="EC" id="2.3.2.31" evidence="5"/>
<feature type="domain" description="RING-type" evidence="24">
    <location>
        <begin position="335"/>
        <end position="554"/>
    </location>
</feature>
<comment type="catalytic activity">
    <reaction evidence="1">
        <text>[E2 ubiquitin-conjugating enzyme]-S-ubiquitinyl-L-cysteine + [acceptor protein]-L-lysine = [E2 ubiquitin-conjugating enzyme]-L-cysteine + [acceptor protein]-N(6)-ubiquitinyl-L-lysine.</text>
        <dbReference type="EC" id="2.3.2.31"/>
    </reaction>
</comment>
<evidence type="ECO:0000256" key="6">
    <source>
        <dbReference type="ARBA" id="ARBA00022490"/>
    </source>
</evidence>
<keyword evidence="12" id="KW-0833">Ubl conjugation pathway</keyword>
<dbReference type="OrthoDB" id="10009520at2759"/>
<feature type="compositionally biased region" description="Pro residues" evidence="22">
    <location>
        <begin position="261"/>
        <end position="281"/>
    </location>
</feature>
<evidence type="ECO:0000256" key="2">
    <source>
        <dbReference type="ARBA" id="ARBA00004167"/>
    </source>
</evidence>
<dbReference type="FunFam" id="3.30.40.10:FF:000264">
    <property type="entry name" value="RBR-type E3 ubiquitin transferase"/>
    <property type="match status" value="1"/>
</dbReference>
<feature type="compositionally biased region" description="Low complexity" evidence="22">
    <location>
        <begin position="205"/>
        <end position="214"/>
    </location>
</feature>
<evidence type="ECO:0000256" key="12">
    <source>
        <dbReference type="ARBA" id="ARBA00022786"/>
    </source>
</evidence>
<dbReference type="Gene3D" id="3.30.40.10">
    <property type="entry name" value="Zinc/RING finger domain, C3HC4 (zinc finger)"/>
    <property type="match status" value="1"/>
</dbReference>
<dbReference type="RefSeq" id="XP_027254237.1">
    <property type="nucleotide sequence ID" value="XM_027398436.2"/>
</dbReference>
<name>A0A9J7FDD3_CRIGR</name>
<dbReference type="InterPro" id="IPR002867">
    <property type="entry name" value="IBR_dom"/>
</dbReference>
<feature type="region of interest" description="Disordered" evidence="22">
    <location>
        <begin position="252"/>
        <end position="291"/>
    </location>
</feature>
<reference evidence="26" key="3">
    <citation type="submission" date="2025-08" db="UniProtKB">
        <authorList>
            <consortium name="RefSeq"/>
        </authorList>
    </citation>
    <scope>IDENTIFICATION</scope>
    <source>
        <strain evidence="26">17A/GY</strain>
        <tissue evidence="26">Liver</tissue>
    </source>
</reference>
<dbReference type="GO" id="GO:0016020">
    <property type="term" value="C:membrane"/>
    <property type="evidence" value="ECO:0007669"/>
    <property type="project" value="UniProtKB-SubCell"/>
</dbReference>
<dbReference type="PANTHER" id="PTHR11685">
    <property type="entry name" value="RBR FAMILY RING FINGER AND IBR DOMAIN-CONTAINING"/>
    <property type="match status" value="1"/>
</dbReference>
<comment type="subunit">
    <text evidence="18">Interacts with HAX1.</text>
</comment>
<evidence type="ECO:0000313" key="26">
    <source>
        <dbReference type="RefSeq" id="XP_027254237.1"/>
    </source>
</evidence>
<feature type="compositionally biased region" description="Low complexity" evidence="22">
    <location>
        <begin position="88"/>
        <end position="102"/>
    </location>
</feature>
<evidence type="ECO:0000256" key="1">
    <source>
        <dbReference type="ARBA" id="ARBA00001798"/>
    </source>
</evidence>
<evidence type="ECO:0000256" key="20">
    <source>
        <dbReference type="ARBA" id="ARBA00080640"/>
    </source>
</evidence>
<evidence type="ECO:0000256" key="19">
    <source>
        <dbReference type="ARBA" id="ARBA00067769"/>
    </source>
</evidence>
<keyword evidence="9" id="KW-0479">Metal-binding</keyword>
<keyword evidence="8 23" id="KW-0812">Transmembrane</keyword>
<evidence type="ECO:0000256" key="11">
    <source>
        <dbReference type="ARBA" id="ARBA00022771"/>
    </source>
</evidence>
<evidence type="ECO:0000256" key="8">
    <source>
        <dbReference type="ARBA" id="ARBA00022692"/>
    </source>
</evidence>
<proteinExistence type="inferred from homology"/>
<keyword evidence="14 23" id="KW-1133">Transmembrane helix</keyword>
<sequence>MRAGSPQPEALGVPEAVPCRARGRRRRREGGGGGGGGAGCPRAAAREHGLPGGSLGRPGPGGGTRKQKRSREWRRAAARAARRRLGVPAAGWAAARRGPRAAMGEEQSTVSSGGGPWEARVPAGGSAGQPESPRPRGDRAGAPAARAPPPPPPSGGCGRDPGCVDASAQEPASNRATAGPPAGLPLPGPLDPQSLELQLEREAEGAGPREATPGQQPPDGLLLDVLAQRHPPPAKPQVLCSVYCVESDLPEAPTAESLSPPESPPRAPPGPIPASPPPSFPSSPLSLPADPLSLDGGSIELEFYLAPEPFSVPGLLGAPPYSGLGGVGDPYAPLMVLMCRVCLEDKPIKPLPCCKKAVCEECLKIYLSAQVQLGQVEIKCPITECFEFLEETTVVYNLTHEDSIKYKYFLELGRIDSSTKPCPQCKHFTTFKKKGHIPTPSRSESRYKIQCPACQFIWCFKCHAPWHEGVNCKEYKKGDKLLRHWASEIEHGQRNAQKCPKCKIHIQRTEGCDHMTCSQCNTNFCYRCGERYRQLRFFGDHTSNLSIFGCKYRYLPERPHLRRLVRGSVCAGKLFIAPLILVLGLALGAIAVVIGLFVFPIYCLCKKQRKRSRTGMHW</sequence>
<evidence type="ECO:0000313" key="25">
    <source>
        <dbReference type="Proteomes" id="UP001108280"/>
    </source>
</evidence>
<evidence type="ECO:0000256" key="4">
    <source>
        <dbReference type="ARBA" id="ARBA00004906"/>
    </source>
</evidence>
<dbReference type="Gene3D" id="1.20.120.1750">
    <property type="match status" value="1"/>
</dbReference>
<feature type="transmembrane region" description="Helical" evidence="23">
    <location>
        <begin position="575"/>
        <end position="604"/>
    </location>
</feature>
<dbReference type="InterPro" id="IPR047552">
    <property type="entry name" value="Rcat_RBR_RNF217"/>
</dbReference>
<organism evidence="25 26">
    <name type="scientific">Cricetulus griseus</name>
    <name type="common">Chinese hamster</name>
    <name type="synonym">Cricetulus barabensis griseus</name>
    <dbReference type="NCBI Taxonomy" id="10029"/>
    <lineage>
        <taxon>Eukaryota</taxon>
        <taxon>Metazoa</taxon>
        <taxon>Chordata</taxon>
        <taxon>Craniata</taxon>
        <taxon>Vertebrata</taxon>
        <taxon>Euteleostomi</taxon>
        <taxon>Mammalia</taxon>
        <taxon>Eutheria</taxon>
        <taxon>Euarchontoglires</taxon>
        <taxon>Glires</taxon>
        <taxon>Rodentia</taxon>
        <taxon>Myomorpha</taxon>
        <taxon>Muroidea</taxon>
        <taxon>Cricetidae</taxon>
        <taxon>Cricetinae</taxon>
        <taxon>Cricetulus</taxon>
    </lineage>
</organism>